<organism evidence="2 3">
    <name type="scientific">Fistulifera solaris</name>
    <name type="common">Oleaginous diatom</name>
    <dbReference type="NCBI Taxonomy" id="1519565"/>
    <lineage>
        <taxon>Eukaryota</taxon>
        <taxon>Sar</taxon>
        <taxon>Stramenopiles</taxon>
        <taxon>Ochrophyta</taxon>
        <taxon>Bacillariophyta</taxon>
        <taxon>Bacillariophyceae</taxon>
        <taxon>Bacillariophycidae</taxon>
        <taxon>Naviculales</taxon>
        <taxon>Naviculaceae</taxon>
        <taxon>Fistulifera</taxon>
    </lineage>
</organism>
<dbReference type="EMBL" id="BDSP01000053">
    <property type="protein sequence ID" value="GAX12593.1"/>
    <property type="molecule type" value="Genomic_DNA"/>
</dbReference>
<proteinExistence type="predicted"/>
<dbReference type="CDD" id="cd02440">
    <property type="entry name" value="AdoMet_MTases"/>
    <property type="match status" value="1"/>
</dbReference>
<dbReference type="OrthoDB" id="506498at2759"/>
<dbReference type="InParanoid" id="A0A1Z5JF07"/>
<dbReference type="Proteomes" id="UP000198406">
    <property type="component" value="Unassembled WGS sequence"/>
</dbReference>
<dbReference type="Gene3D" id="3.40.50.150">
    <property type="entry name" value="Vaccinia Virus protein VP39"/>
    <property type="match status" value="1"/>
</dbReference>
<protein>
    <recommendedName>
        <fullName evidence="4">Methyltransferase type 11 domain-containing protein</fullName>
    </recommendedName>
</protein>
<dbReference type="Pfam" id="PF13489">
    <property type="entry name" value="Methyltransf_23"/>
    <property type="match status" value="1"/>
</dbReference>
<dbReference type="AlphaFoldDB" id="A0A1Z5JF07"/>
<dbReference type="PANTHER" id="PTHR45445">
    <property type="match status" value="1"/>
</dbReference>
<sequence length="308" mass="35055">MDNVLKNMRETPIESEEQHAKPDDALTGTDDRSDGNVYETINSLHMYLGLHYPRSGKDKNVDPIFPHDHAPWHAVGFPQRVARLLISLIPKNEEFPKRALDIGCAVGGSSFELAKVFGKVDAFDYSESFVKAAKQLQANEVIRFQIPVEAELYEEVTVVYDEDVTEEVRQRVHFFTGDACSLQDMVEKGLLSGHESYDGVLSANLLCRLPEPMACLNDLPKIVRKEGVVVIVTPFSWLCEFTPRERWLGGFIDPLTNESVYSKTALQTVMEKNGFEKIHEEQVPLLIREHQRKYQYIVSEATGWRKVK</sequence>
<feature type="region of interest" description="Disordered" evidence="1">
    <location>
        <begin position="1"/>
        <end position="34"/>
    </location>
</feature>
<evidence type="ECO:0008006" key="4">
    <source>
        <dbReference type="Google" id="ProtNLM"/>
    </source>
</evidence>
<evidence type="ECO:0000313" key="2">
    <source>
        <dbReference type="EMBL" id="GAX12593.1"/>
    </source>
</evidence>
<dbReference type="NCBIfam" id="TIGR04345">
    <property type="entry name" value="ovoA_Cterm"/>
    <property type="match status" value="1"/>
</dbReference>
<feature type="compositionally biased region" description="Basic and acidic residues" evidence="1">
    <location>
        <begin position="7"/>
        <end position="34"/>
    </location>
</feature>
<keyword evidence="3" id="KW-1185">Reference proteome</keyword>
<dbReference type="InterPro" id="IPR027625">
    <property type="entry name" value="OvoA_Cterm"/>
</dbReference>
<comment type="caution">
    <text evidence="2">The sequence shown here is derived from an EMBL/GenBank/DDBJ whole genome shotgun (WGS) entry which is preliminary data.</text>
</comment>
<reference evidence="2 3" key="1">
    <citation type="journal article" date="2015" name="Plant Cell">
        <title>Oil accumulation by the oleaginous diatom Fistulifera solaris as revealed by the genome and transcriptome.</title>
        <authorList>
            <person name="Tanaka T."/>
            <person name="Maeda Y."/>
            <person name="Veluchamy A."/>
            <person name="Tanaka M."/>
            <person name="Abida H."/>
            <person name="Marechal E."/>
            <person name="Bowler C."/>
            <person name="Muto M."/>
            <person name="Sunaga Y."/>
            <person name="Tanaka M."/>
            <person name="Yoshino T."/>
            <person name="Taniguchi T."/>
            <person name="Fukuda Y."/>
            <person name="Nemoto M."/>
            <person name="Matsumoto M."/>
            <person name="Wong P.S."/>
            <person name="Aburatani S."/>
            <person name="Fujibuchi W."/>
        </authorList>
    </citation>
    <scope>NUCLEOTIDE SEQUENCE [LARGE SCALE GENOMIC DNA]</scope>
    <source>
        <strain evidence="2 3">JPCC DA0580</strain>
    </source>
</reference>
<dbReference type="InterPro" id="IPR029063">
    <property type="entry name" value="SAM-dependent_MTases_sf"/>
</dbReference>
<name>A0A1Z5JF07_FISSO</name>
<evidence type="ECO:0000313" key="3">
    <source>
        <dbReference type="Proteomes" id="UP000198406"/>
    </source>
</evidence>
<evidence type="ECO:0000256" key="1">
    <source>
        <dbReference type="SAM" id="MobiDB-lite"/>
    </source>
</evidence>
<accession>A0A1Z5JF07</accession>
<dbReference type="SUPFAM" id="SSF53335">
    <property type="entry name" value="S-adenosyl-L-methionine-dependent methyltransferases"/>
    <property type="match status" value="1"/>
</dbReference>
<gene>
    <name evidence="2" type="ORF">FisN_13Lh051</name>
</gene>
<dbReference type="PANTHER" id="PTHR45445:SF2">
    <property type="entry name" value="METHYLTRANSFERASE TYPE 11 DOMAIN-CONTAINING PROTEIN"/>
    <property type="match status" value="1"/>
</dbReference>